<dbReference type="InterPro" id="IPR016137">
    <property type="entry name" value="RGS"/>
</dbReference>
<dbReference type="PANTHER" id="PTHR10845">
    <property type="entry name" value="REGULATOR OF G PROTEIN SIGNALING"/>
    <property type="match status" value="1"/>
</dbReference>
<dbReference type="AlphaFoldDB" id="A0AAD5QJF5"/>
<feature type="domain" description="RGS" evidence="2">
    <location>
        <begin position="195"/>
        <end position="311"/>
    </location>
</feature>
<dbReference type="InterPro" id="IPR044926">
    <property type="entry name" value="RGS_subdomain_2"/>
</dbReference>
<protein>
    <recommendedName>
        <fullName evidence="2">RGS domain-containing protein</fullName>
    </recommendedName>
</protein>
<evidence type="ECO:0000313" key="4">
    <source>
        <dbReference type="Proteomes" id="UP001196413"/>
    </source>
</evidence>
<reference evidence="3" key="1">
    <citation type="submission" date="2021-06" db="EMBL/GenBank/DDBJ databases">
        <title>Parelaphostrongylus tenuis whole genome reference sequence.</title>
        <authorList>
            <person name="Garwood T.J."/>
            <person name="Larsen P.A."/>
            <person name="Fountain-Jones N.M."/>
            <person name="Garbe J.R."/>
            <person name="Macchietto M.G."/>
            <person name="Kania S.A."/>
            <person name="Gerhold R.W."/>
            <person name="Richards J.E."/>
            <person name="Wolf T.M."/>
        </authorList>
    </citation>
    <scope>NUCLEOTIDE SEQUENCE</scope>
    <source>
        <strain evidence="3">MNPRO001-30</strain>
        <tissue evidence="3">Meninges</tissue>
    </source>
</reference>
<dbReference type="FunFam" id="1.10.167.10:FF:000001">
    <property type="entry name" value="Putative regulator of g-protein signaling 12"/>
    <property type="match status" value="1"/>
</dbReference>
<dbReference type="PANTHER" id="PTHR10845:SF192">
    <property type="entry name" value="DOUBLE HIT, ISOFORM B"/>
    <property type="match status" value="1"/>
</dbReference>
<accession>A0AAD5QJF5</accession>
<dbReference type="Pfam" id="PF00615">
    <property type="entry name" value="RGS"/>
    <property type="match status" value="1"/>
</dbReference>
<dbReference type="PRINTS" id="PR01301">
    <property type="entry name" value="RGSPROTEIN"/>
</dbReference>
<feature type="compositionally biased region" description="Pro residues" evidence="1">
    <location>
        <begin position="90"/>
        <end position="100"/>
    </location>
</feature>
<evidence type="ECO:0000313" key="3">
    <source>
        <dbReference type="EMBL" id="KAJ1352767.1"/>
    </source>
</evidence>
<dbReference type="InterPro" id="IPR036305">
    <property type="entry name" value="RGS_sf"/>
</dbReference>
<dbReference type="SUPFAM" id="SSF48097">
    <property type="entry name" value="Regulator of G-protein signaling, RGS"/>
    <property type="match status" value="1"/>
</dbReference>
<dbReference type="EMBL" id="JAHQIW010001544">
    <property type="protein sequence ID" value="KAJ1352767.1"/>
    <property type="molecule type" value="Genomic_DNA"/>
</dbReference>
<dbReference type="Gene3D" id="1.10.167.10">
    <property type="entry name" value="Regulator of G-protein Signalling 4, domain 2"/>
    <property type="match status" value="1"/>
</dbReference>
<comment type="caution">
    <text evidence="3">The sequence shown here is derived from an EMBL/GenBank/DDBJ whole genome shotgun (WGS) entry which is preliminary data.</text>
</comment>
<dbReference type="PROSITE" id="PS50132">
    <property type="entry name" value="RGS"/>
    <property type="match status" value="1"/>
</dbReference>
<feature type="region of interest" description="Disordered" evidence="1">
    <location>
        <begin position="56"/>
        <end position="142"/>
    </location>
</feature>
<keyword evidence="4" id="KW-1185">Reference proteome</keyword>
<dbReference type="SMART" id="SM00315">
    <property type="entry name" value="RGS"/>
    <property type="match status" value="1"/>
</dbReference>
<proteinExistence type="predicted"/>
<name>A0AAD5QJF5_PARTN</name>
<feature type="compositionally biased region" description="Low complexity" evidence="1">
    <location>
        <begin position="101"/>
        <end position="111"/>
    </location>
</feature>
<dbReference type="Gene3D" id="1.10.196.10">
    <property type="match status" value="1"/>
</dbReference>
<feature type="compositionally biased region" description="Basic residues" evidence="1">
    <location>
        <begin position="68"/>
        <end position="86"/>
    </location>
</feature>
<feature type="compositionally biased region" description="Polar residues" evidence="1">
    <location>
        <begin position="163"/>
        <end position="179"/>
    </location>
</feature>
<feature type="region of interest" description="Disordered" evidence="1">
    <location>
        <begin position="163"/>
        <end position="182"/>
    </location>
</feature>
<dbReference type="InterPro" id="IPR024066">
    <property type="entry name" value="RGS_subdom1/3"/>
</dbReference>
<dbReference type="Proteomes" id="UP001196413">
    <property type="component" value="Unassembled WGS sequence"/>
</dbReference>
<organism evidence="3 4">
    <name type="scientific">Parelaphostrongylus tenuis</name>
    <name type="common">Meningeal worm</name>
    <dbReference type="NCBI Taxonomy" id="148309"/>
    <lineage>
        <taxon>Eukaryota</taxon>
        <taxon>Metazoa</taxon>
        <taxon>Ecdysozoa</taxon>
        <taxon>Nematoda</taxon>
        <taxon>Chromadorea</taxon>
        <taxon>Rhabditida</taxon>
        <taxon>Rhabditina</taxon>
        <taxon>Rhabditomorpha</taxon>
        <taxon>Strongyloidea</taxon>
        <taxon>Metastrongylidae</taxon>
        <taxon>Parelaphostrongylus</taxon>
    </lineage>
</organism>
<evidence type="ECO:0000259" key="2">
    <source>
        <dbReference type="PROSITE" id="PS50132"/>
    </source>
</evidence>
<evidence type="ECO:0000256" key="1">
    <source>
        <dbReference type="SAM" id="MobiDB-lite"/>
    </source>
</evidence>
<sequence>MRLVCIYGHNNVDQDTLHFTRSISEKNTPFDDTRDIIHDGRPVRGQADMVAAAAVSRQVGPAGGRATRERHCRRGGRRRRDGRRGTRPSPRTPPPPPPAPSSQTTTTTGYRSGDDQRQGRRRQSTTTTTNNAQHHPPHTGGHQIHSMLMKILICDCDFMGQNHSSTVGTEKKPSSNNTDNLDKPTYEVVYAWSQSFENLMKNKLGQKYFAEFLKGEYSDENILFWQACEELKREKNAEKIEEKARIIYEDFISILSPKEVSLDSRVREIVNTNMSRPSSATFDEAQNQIYTLMQRDSYPRFLSSQLYKNIIGNHGTLEEV</sequence>
<gene>
    <name evidence="3" type="ORF">KIN20_009192</name>
</gene>